<proteinExistence type="inferred from homology"/>
<evidence type="ECO:0000256" key="9">
    <source>
        <dbReference type="ARBA" id="ARBA00034873"/>
    </source>
</evidence>
<keyword evidence="8" id="KW-0325">Glycoprotein</keyword>
<evidence type="ECO:0000256" key="10">
    <source>
        <dbReference type="SAM" id="Phobius"/>
    </source>
</evidence>
<reference evidence="12" key="1">
    <citation type="submission" date="2021-02" db="EMBL/GenBank/DDBJ databases">
        <authorList>
            <person name="Nowell W R."/>
        </authorList>
    </citation>
    <scope>NUCLEOTIDE SEQUENCE</scope>
</reference>
<gene>
    <name evidence="12" type="ORF">OVN521_LOCUS8789</name>
</gene>
<accession>A0A819GSJ6</accession>
<dbReference type="Proteomes" id="UP000663866">
    <property type="component" value="Unassembled WGS sequence"/>
</dbReference>
<dbReference type="InterPro" id="IPR016574">
    <property type="entry name" value="Nicalin"/>
</dbReference>
<comment type="caution">
    <text evidence="12">The sequence shown here is derived from an EMBL/GenBank/DDBJ whole genome shotgun (WGS) entry which is preliminary data.</text>
</comment>
<keyword evidence="4" id="KW-0732">Signal</keyword>
<dbReference type="EMBL" id="CAJOBG010001034">
    <property type="protein sequence ID" value="CAF3887313.1"/>
    <property type="molecule type" value="Genomic_DNA"/>
</dbReference>
<dbReference type="InterPro" id="IPR007484">
    <property type="entry name" value="Peptidase_M28"/>
</dbReference>
<dbReference type="GO" id="GO:0009966">
    <property type="term" value="P:regulation of signal transduction"/>
    <property type="evidence" value="ECO:0007669"/>
    <property type="project" value="InterPro"/>
</dbReference>
<keyword evidence="5" id="KW-0256">Endoplasmic reticulum</keyword>
<evidence type="ECO:0000256" key="8">
    <source>
        <dbReference type="ARBA" id="ARBA00023180"/>
    </source>
</evidence>
<name>A0A819GSJ6_9BILA</name>
<evidence type="ECO:0000256" key="7">
    <source>
        <dbReference type="ARBA" id="ARBA00023136"/>
    </source>
</evidence>
<protein>
    <recommendedName>
        <fullName evidence="9">BOS complex subunit NCLN</fullName>
    </recommendedName>
</protein>
<evidence type="ECO:0000313" key="13">
    <source>
        <dbReference type="Proteomes" id="UP000663866"/>
    </source>
</evidence>
<feature type="transmembrane region" description="Helical" evidence="10">
    <location>
        <begin position="533"/>
        <end position="559"/>
    </location>
</feature>
<dbReference type="SUPFAM" id="SSF53187">
    <property type="entry name" value="Zn-dependent exopeptidases"/>
    <property type="match status" value="1"/>
</dbReference>
<keyword evidence="7 10" id="KW-0472">Membrane</keyword>
<dbReference type="AlphaFoldDB" id="A0A819GSJ6"/>
<organism evidence="12 13">
    <name type="scientific">Rotaria magnacalcarata</name>
    <dbReference type="NCBI Taxonomy" id="392030"/>
    <lineage>
        <taxon>Eukaryota</taxon>
        <taxon>Metazoa</taxon>
        <taxon>Spiralia</taxon>
        <taxon>Gnathifera</taxon>
        <taxon>Rotifera</taxon>
        <taxon>Eurotatoria</taxon>
        <taxon>Bdelloidea</taxon>
        <taxon>Philodinida</taxon>
        <taxon>Philodinidae</taxon>
        <taxon>Rotaria</taxon>
    </lineage>
</organism>
<sequence length="907" mass="104087">MFEVNDIFDTIFFRTTTLTGFVFYWLPIICILSPTYLSPFAFVDATQEFKAYRMVQFDLYGQAYGSRQAFVSSEVRLWSNTNLNRKAALIRLEKLTIERFRSLISKGINSLFVVTPTTNSQWTDEQKSDICDLETILLGESVPIPVYFLPETQQTNDLYKSIESRRDSTKDSALAVLYDMITADGYQLSVNTGKYSQRTDSVLYNIAGKLIGHGIEERLPKILLVAHYDALGFANGLIQGADSNASGVLILLKLIRLFSKLYAKQTTRAKYNLHFLFAAGGKLNYQGSKKWIDDYHDQKHQQQLPNDIDVVICLDSLGQSNELFMHVSKPPKETQPAGILRELLTQLSEKSTYGPLNFEQVHKKILKTSDFVAWEHEKYSWSKLPGFTLSRLNSSKSCSHSSISDVRNDVELASIERNYQYISDALIRLIFNKTDLNLSIIDRTYLLSDQQSDNDQISFTKQWLTFLTNYSRSPSLLTKTHPIVVALEQYAHRYLTNVVKTTIRPSKKDPEFVFFDGDDDQGRQLYVYRIKPAIFDLVLAIFIAAYLGIVYVMTAHWPFILNILIRYKPLAKTFSSSSIQYGGYKQFVLTIQDDSSEDDEDEIKRYAIAKLVISDEESVLQWWKKRTCGLLLSADDLESKWDSFKVTWGPNSFNPEYFVKQPRTIAEAKQNNYQQISDQCEDIFLGQRFMKPNDYGVILIYDNQGTIAGVQMGIPASMITDKFYKYSTQKMFNRDTIAGVELYILTAYFVDPRTICQSGRNPSHLNHEGTGTGLWLQNGSNPIRDSIEMPLYDNTVNNTKWAKGVCLPTMGMSNNKRYHYWYDNRLDKSCDEFFPAFLLYNKNKLAGFGWIVIGKFEFTKRTEFPSITVIASSQEPFPVCMKNRIQEAGGMTAMHHFFNNETWNILC</sequence>
<dbReference type="Pfam" id="PF04389">
    <property type="entry name" value="Peptidase_M28"/>
    <property type="match status" value="1"/>
</dbReference>
<evidence type="ECO:0000256" key="6">
    <source>
        <dbReference type="ARBA" id="ARBA00022989"/>
    </source>
</evidence>
<dbReference type="Gene3D" id="3.40.630.10">
    <property type="entry name" value="Zn peptidases"/>
    <property type="match status" value="1"/>
</dbReference>
<evidence type="ECO:0000256" key="5">
    <source>
        <dbReference type="ARBA" id="ARBA00022824"/>
    </source>
</evidence>
<feature type="transmembrane region" description="Helical" evidence="10">
    <location>
        <begin position="22"/>
        <end position="43"/>
    </location>
</feature>
<evidence type="ECO:0000256" key="2">
    <source>
        <dbReference type="ARBA" id="ARBA00007717"/>
    </source>
</evidence>
<feature type="domain" description="Peptidase M28" evidence="11">
    <location>
        <begin position="221"/>
        <end position="420"/>
    </location>
</feature>
<comment type="similarity">
    <text evidence="2">Belongs to the nicastrin family.</text>
</comment>
<keyword evidence="3 10" id="KW-0812">Transmembrane</keyword>
<dbReference type="GO" id="GO:0005789">
    <property type="term" value="C:endoplasmic reticulum membrane"/>
    <property type="evidence" value="ECO:0007669"/>
    <property type="project" value="UniProtKB-SubCell"/>
</dbReference>
<keyword evidence="13" id="KW-1185">Reference proteome</keyword>
<evidence type="ECO:0000256" key="4">
    <source>
        <dbReference type="ARBA" id="ARBA00022729"/>
    </source>
</evidence>
<dbReference type="PANTHER" id="PTHR31826">
    <property type="entry name" value="NICALIN"/>
    <property type="match status" value="1"/>
</dbReference>
<evidence type="ECO:0000313" key="12">
    <source>
        <dbReference type="EMBL" id="CAF3887313.1"/>
    </source>
</evidence>
<comment type="subcellular location">
    <subcellularLocation>
        <location evidence="1">Endoplasmic reticulum membrane</location>
        <topology evidence="1">Single-pass membrane protein</topology>
    </subcellularLocation>
</comment>
<evidence type="ECO:0000256" key="1">
    <source>
        <dbReference type="ARBA" id="ARBA00004389"/>
    </source>
</evidence>
<evidence type="ECO:0000256" key="3">
    <source>
        <dbReference type="ARBA" id="ARBA00022692"/>
    </source>
</evidence>
<keyword evidence="6 10" id="KW-1133">Transmembrane helix</keyword>
<evidence type="ECO:0000259" key="11">
    <source>
        <dbReference type="Pfam" id="PF04389"/>
    </source>
</evidence>